<evidence type="ECO:0000313" key="3">
    <source>
        <dbReference type="Proteomes" id="UP000034852"/>
    </source>
</evidence>
<protein>
    <recommendedName>
        <fullName evidence="1">HD domain-containing protein</fullName>
    </recommendedName>
</protein>
<dbReference type="Proteomes" id="UP000034852">
    <property type="component" value="Unassembled WGS sequence"/>
</dbReference>
<dbReference type="SUPFAM" id="SSF109604">
    <property type="entry name" value="HD-domain/PDEase-like"/>
    <property type="match status" value="1"/>
</dbReference>
<dbReference type="Pfam" id="PF01966">
    <property type="entry name" value="HD"/>
    <property type="match status" value="1"/>
</dbReference>
<dbReference type="Gene3D" id="1.10.3210.10">
    <property type="entry name" value="Hypothetical protein af1432"/>
    <property type="match status" value="1"/>
</dbReference>
<dbReference type="AlphaFoldDB" id="A0A0G0JFX8"/>
<reference evidence="2 3" key="1">
    <citation type="journal article" date="2015" name="Nature">
        <title>rRNA introns, odd ribosomes, and small enigmatic genomes across a large radiation of phyla.</title>
        <authorList>
            <person name="Brown C.T."/>
            <person name="Hug L.A."/>
            <person name="Thomas B.C."/>
            <person name="Sharon I."/>
            <person name="Castelle C.J."/>
            <person name="Singh A."/>
            <person name="Wilkins M.J."/>
            <person name="Williams K.H."/>
            <person name="Banfield J.F."/>
        </authorList>
    </citation>
    <scope>NUCLEOTIDE SEQUENCE [LARGE SCALE GENOMIC DNA]</scope>
</reference>
<accession>A0A0G0JFX8</accession>
<name>A0A0G0JFX8_9BACT</name>
<proteinExistence type="predicted"/>
<comment type="caution">
    <text evidence="2">The sequence shown here is derived from an EMBL/GenBank/DDBJ whole genome shotgun (WGS) entry which is preliminary data.</text>
</comment>
<organism evidence="2 3">
    <name type="scientific">candidate division WS6 bacterium GW2011_GWA2_37_6</name>
    <dbReference type="NCBI Taxonomy" id="1619087"/>
    <lineage>
        <taxon>Bacteria</taxon>
        <taxon>Candidatus Dojkabacteria</taxon>
    </lineage>
</organism>
<gene>
    <name evidence="2" type="ORF">US52_C0019G0006</name>
</gene>
<sequence>MKTRKSSKRNIIDIYNDYKIPLNLQLHQLRVAAVGKLICDNFDIGLSEESEIKIETENVVIACLLHDMGNIIKFDLKAFPELLEPKGYEYWKGVQEEFFDKYGHDEHQATFKIAKEIGINDRAFEILNAVGFTNTEKIYRQPDYNKKIILYSDQRVDINNVCSLRERLEKGRKRYMTRTLIKNKSTEEQFKKLALCAEKMEKQIFEKCRIRPEQINDQSALPVIQQLREISL</sequence>
<evidence type="ECO:0000259" key="1">
    <source>
        <dbReference type="Pfam" id="PF01966"/>
    </source>
</evidence>
<dbReference type="EMBL" id="LBTH01000019">
    <property type="protein sequence ID" value="KKQ35654.1"/>
    <property type="molecule type" value="Genomic_DNA"/>
</dbReference>
<evidence type="ECO:0000313" key="2">
    <source>
        <dbReference type="EMBL" id="KKQ35654.1"/>
    </source>
</evidence>
<feature type="domain" description="HD" evidence="1">
    <location>
        <begin position="27"/>
        <end position="95"/>
    </location>
</feature>
<dbReference type="InterPro" id="IPR006674">
    <property type="entry name" value="HD_domain"/>
</dbReference>